<evidence type="ECO:0000313" key="1">
    <source>
        <dbReference type="EMBL" id="KEH34132.1"/>
    </source>
</evidence>
<dbReference type="EnsemblPlants" id="KEH34132">
    <property type="protein sequence ID" value="KEH34132"/>
    <property type="gene ID" value="MTR_3g061805"/>
</dbReference>
<sequence length="67" mass="7865">MKSTKTSHHVQNELKLLLNLNRQKLSYRSNLKVVDNFNKDRRNGKTIISSHTQVEVPGFEPWPWHPA</sequence>
<dbReference type="HOGENOM" id="CLU_2816227_0_0_1"/>
<gene>
    <name evidence="1" type="ordered locus">MTR_3g061805</name>
</gene>
<name>A0A072UWZ4_MEDTR</name>
<protein>
    <submittedName>
        <fullName evidence="1 2">Uncharacterized protein</fullName>
    </submittedName>
</protein>
<reference evidence="1 3" key="1">
    <citation type="journal article" date="2011" name="Nature">
        <title>The Medicago genome provides insight into the evolution of rhizobial symbioses.</title>
        <authorList>
            <person name="Young N.D."/>
            <person name="Debelle F."/>
            <person name="Oldroyd G.E."/>
            <person name="Geurts R."/>
            <person name="Cannon S.B."/>
            <person name="Udvardi M.K."/>
            <person name="Benedito V.A."/>
            <person name="Mayer K.F."/>
            <person name="Gouzy J."/>
            <person name="Schoof H."/>
            <person name="Van de Peer Y."/>
            <person name="Proost S."/>
            <person name="Cook D.R."/>
            <person name="Meyers B.C."/>
            <person name="Spannagl M."/>
            <person name="Cheung F."/>
            <person name="De Mita S."/>
            <person name="Krishnakumar V."/>
            <person name="Gundlach H."/>
            <person name="Zhou S."/>
            <person name="Mudge J."/>
            <person name="Bharti A.K."/>
            <person name="Murray J.D."/>
            <person name="Naoumkina M.A."/>
            <person name="Rosen B."/>
            <person name="Silverstein K.A."/>
            <person name="Tang H."/>
            <person name="Rombauts S."/>
            <person name="Zhao P.X."/>
            <person name="Zhou P."/>
            <person name="Barbe V."/>
            <person name="Bardou P."/>
            <person name="Bechner M."/>
            <person name="Bellec A."/>
            <person name="Berger A."/>
            <person name="Berges H."/>
            <person name="Bidwell S."/>
            <person name="Bisseling T."/>
            <person name="Choisne N."/>
            <person name="Couloux A."/>
            <person name="Denny R."/>
            <person name="Deshpande S."/>
            <person name="Dai X."/>
            <person name="Doyle J.J."/>
            <person name="Dudez A.M."/>
            <person name="Farmer A.D."/>
            <person name="Fouteau S."/>
            <person name="Franken C."/>
            <person name="Gibelin C."/>
            <person name="Gish J."/>
            <person name="Goldstein S."/>
            <person name="Gonzalez A.J."/>
            <person name="Green P.J."/>
            <person name="Hallab A."/>
            <person name="Hartog M."/>
            <person name="Hua A."/>
            <person name="Humphray S.J."/>
            <person name="Jeong D.H."/>
            <person name="Jing Y."/>
            <person name="Jocker A."/>
            <person name="Kenton S.M."/>
            <person name="Kim D.J."/>
            <person name="Klee K."/>
            <person name="Lai H."/>
            <person name="Lang C."/>
            <person name="Lin S."/>
            <person name="Macmil S.L."/>
            <person name="Magdelenat G."/>
            <person name="Matthews L."/>
            <person name="McCorrison J."/>
            <person name="Monaghan E.L."/>
            <person name="Mun J.H."/>
            <person name="Najar F.Z."/>
            <person name="Nicholson C."/>
            <person name="Noirot C."/>
            <person name="O'Bleness M."/>
            <person name="Paule C.R."/>
            <person name="Poulain J."/>
            <person name="Prion F."/>
            <person name="Qin B."/>
            <person name="Qu C."/>
            <person name="Retzel E.F."/>
            <person name="Riddle C."/>
            <person name="Sallet E."/>
            <person name="Samain S."/>
            <person name="Samson N."/>
            <person name="Sanders I."/>
            <person name="Saurat O."/>
            <person name="Scarpelli C."/>
            <person name="Schiex T."/>
            <person name="Segurens B."/>
            <person name="Severin A.J."/>
            <person name="Sherrier D.J."/>
            <person name="Shi R."/>
            <person name="Sims S."/>
            <person name="Singer S.R."/>
            <person name="Sinharoy S."/>
            <person name="Sterck L."/>
            <person name="Viollet A."/>
            <person name="Wang B.B."/>
            <person name="Wang K."/>
            <person name="Wang M."/>
            <person name="Wang X."/>
            <person name="Warfsmann J."/>
            <person name="Weissenbach J."/>
            <person name="White D.D."/>
            <person name="White J.D."/>
            <person name="Wiley G.B."/>
            <person name="Wincker P."/>
            <person name="Xing Y."/>
            <person name="Yang L."/>
            <person name="Yao Z."/>
            <person name="Ying F."/>
            <person name="Zhai J."/>
            <person name="Zhou L."/>
            <person name="Zuber A."/>
            <person name="Denarie J."/>
            <person name="Dixon R.A."/>
            <person name="May G.D."/>
            <person name="Schwartz D.C."/>
            <person name="Rogers J."/>
            <person name="Quetier F."/>
            <person name="Town C.D."/>
            <person name="Roe B.A."/>
        </authorList>
    </citation>
    <scope>NUCLEOTIDE SEQUENCE [LARGE SCALE GENOMIC DNA]</scope>
    <source>
        <strain evidence="1">A17</strain>
        <strain evidence="2 3">cv. Jemalong A17</strain>
    </source>
</reference>
<accession>A0A072UWZ4</accession>
<dbReference type="EMBL" id="CM001219">
    <property type="protein sequence ID" value="KEH34132.1"/>
    <property type="molecule type" value="Genomic_DNA"/>
</dbReference>
<keyword evidence="3" id="KW-1185">Reference proteome</keyword>
<evidence type="ECO:0000313" key="3">
    <source>
        <dbReference type="Proteomes" id="UP000002051"/>
    </source>
</evidence>
<dbReference type="Proteomes" id="UP000002051">
    <property type="component" value="Chromosome 3"/>
</dbReference>
<dbReference type="AlphaFoldDB" id="A0A072UWZ4"/>
<proteinExistence type="predicted"/>
<organism evidence="1 3">
    <name type="scientific">Medicago truncatula</name>
    <name type="common">Barrel medic</name>
    <name type="synonym">Medicago tribuloides</name>
    <dbReference type="NCBI Taxonomy" id="3880"/>
    <lineage>
        <taxon>Eukaryota</taxon>
        <taxon>Viridiplantae</taxon>
        <taxon>Streptophyta</taxon>
        <taxon>Embryophyta</taxon>
        <taxon>Tracheophyta</taxon>
        <taxon>Spermatophyta</taxon>
        <taxon>Magnoliopsida</taxon>
        <taxon>eudicotyledons</taxon>
        <taxon>Gunneridae</taxon>
        <taxon>Pentapetalae</taxon>
        <taxon>rosids</taxon>
        <taxon>fabids</taxon>
        <taxon>Fabales</taxon>
        <taxon>Fabaceae</taxon>
        <taxon>Papilionoideae</taxon>
        <taxon>50 kb inversion clade</taxon>
        <taxon>NPAAA clade</taxon>
        <taxon>Hologalegina</taxon>
        <taxon>IRL clade</taxon>
        <taxon>Trifolieae</taxon>
        <taxon>Medicago</taxon>
    </lineage>
</organism>
<reference evidence="1 3" key="2">
    <citation type="journal article" date="2014" name="BMC Genomics">
        <title>An improved genome release (version Mt4.0) for the model legume Medicago truncatula.</title>
        <authorList>
            <person name="Tang H."/>
            <person name="Krishnakumar V."/>
            <person name="Bidwell S."/>
            <person name="Rosen B."/>
            <person name="Chan A."/>
            <person name="Zhou S."/>
            <person name="Gentzbittel L."/>
            <person name="Childs K.L."/>
            <person name="Yandell M."/>
            <person name="Gundlach H."/>
            <person name="Mayer K.F."/>
            <person name="Schwartz D.C."/>
            <person name="Town C.D."/>
        </authorList>
    </citation>
    <scope>GENOME REANNOTATION</scope>
    <source>
        <strain evidence="1">A17</strain>
        <strain evidence="2 3">cv. Jemalong A17</strain>
    </source>
</reference>
<evidence type="ECO:0000313" key="2">
    <source>
        <dbReference type="EnsemblPlants" id="KEH34132"/>
    </source>
</evidence>
<reference evidence="2" key="3">
    <citation type="submission" date="2015-04" db="UniProtKB">
        <authorList>
            <consortium name="EnsemblPlants"/>
        </authorList>
    </citation>
    <scope>IDENTIFICATION</scope>
    <source>
        <strain evidence="2">cv. Jemalong A17</strain>
    </source>
</reference>